<dbReference type="PANTHER" id="PTHR13146:SF1">
    <property type="entry name" value="SUGAR PHOSPHATE TRANSPORTER DOMAIN-CONTAINING PROTEIN"/>
    <property type="match status" value="1"/>
</dbReference>
<feature type="transmembrane region" description="Helical" evidence="1">
    <location>
        <begin position="294"/>
        <end position="316"/>
    </location>
</feature>
<keyword evidence="4" id="KW-1185">Reference proteome</keyword>
<dbReference type="PANTHER" id="PTHR13146">
    <property type="match status" value="1"/>
</dbReference>
<keyword evidence="1" id="KW-0472">Membrane</keyword>
<evidence type="ECO:0000256" key="1">
    <source>
        <dbReference type="SAM" id="Phobius"/>
    </source>
</evidence>
<dbReference type="SUPFAM" id="SSF103481">
    <property type="entry name" value="Multidrug resistance efflux transporter EmrE"/>
    <property type="match status" value="1"/>
</dbReference>
<feature type="transmembrane region" description="Helical" evidence="1">
    <location>
        <begin position="130"/>
        <end position="151"/>
    </location>
</feature>
<protein>
    <submittedName>
        <fullName evidence="2">Uncharacterized protein</fullName>
    </submittedName>
</protein>
<dbReference type="EMBL" id="CATOUU010000928">
    <property type="protein sequence ID" value="CAI9960141.1"/>
    <property type="molecule type" value="Genomic_DNA"/>
</dbReference>
<dbReference type="AlphaFoldDB" id="A0AA86QRI5"/>
<comment type="caution">
    <text evidence="2">The sequence shown here is derived from an EMBL/GenBank/DDBJ whole genome shotgun (WGS) entry which is preliminary data.</text>
</comment>
<gene>
    <name evidence="2" type="ORF">HINF_LOCUS47786</name>
    <name evidence="3" type="ORF">HINF_LOCUS60489</name>
</gene>
<proteinExistence type="predicted"/>
<evidence type="ECO:0000313" key="2">
    <source>
        <dbReference type="EMBL" id="CAI9960141.1"/>
    </source>
</evidence>
<keyword evidence="1" id="KW-0812">Transmembrane</keyword>
<evidence type="ECO:0000313" key="4">
    <source>
        <dbReference type="Proteomes" id="UP001642409"/>
    </source>
</evidence>
<sequence length="380" mass="42373">MKKDSKCNKDTLINISLLATYIITGALAPIILEYIKKQGGANGKTFLYAMPNSLAMAAVLLVPQKESKIQYIKNFYWQTIVMTLIDVVGTTLTLLGQILCGSGVYIIIYSSLTVWSALGSRFSMKKHFTLWQVIGIIIVTAGLGISGIASFNDGSNVIIGIVITLVGTIFHSCVYWLNEFFNFKYKLHMQIMCGYTGVFGVALYMVYQCAYTIPHWKQLVIDEIATNNGVVWQICLLYAALFLVDLFHMFAQYTVVPRVGSVSTGVGKSISSLSVFVFSHVLFCSVKKSQCIDFWKALSLIVVLCGVMTYTIAVVIKNRKSIQKAKFIELTSMRTEQVQEMGELNQGNHMDVYEQEETVHLRKGSESHLRGDSDNNDSDN</sequence>
<feature type="transmembrane region" description="Helical" evidence="1">
    <location>
        <begin position="102"/>
        <end position="118"/>
    </location>
</feature>
<feature type="transmembrane region" description="Helical" evidence="1">
    <location>
        <begin position="230"/>
        <end position="250"/>
    </location>
</feature>
<feature type="transmembrane region" description="Helical" evidence="1">
    <location>
        <begin position="12"/>
        <end position="34"/>
    </location>
</feature>
<feature type="transmembrane region" description="Helical" evidence="1">
    <location>
        <begin position="75"/>
        <end position="96"/>
    </location>
</feature>
<reference evidence="3 4" key="2">
    <citation type="submission" date="2024-07" db="EMBL/GenBank/DDBJ databases">
        <authorList>
            <person name="Akdeniz Z."/>
        </authorList>
    </citation>
    <scope>NUCLEOTIDE SEQUENCE [LARGE SCALE GENOMIC DNA]</scope>
</reference>
<reference evidence="2" key="1">
    <citation type="submission" date="2023-06" db="EMBL/GenBank/DDBJ databases">
        <authorList>
            <person name="Kurt Z."/>
        </authorList>
    </citation>
    <scope>NUCLEOTIDE SEQUENCE</scope>
</reference>
<feature type="transmembrane region" description="Helical" evidence="1">
    <location>
        <begin position="157"/>
        <end position="177"/>
    </location>
</feature>
<name>A0AA86QRI5_9EUKA</name>
<evidence type="ECO:0000313" key="3">
    <source>
        <dbReference type="EMBL" id="CAL6081697.1"/>
    </source>
</evidence>
<feature type="transmembrane region" description="Helical" evidence="1">
    <location>
        <begin position="46"/>
        <end position="63"/>
    </location>
</feature>
<dbReference type="InterPro" id="IPR037185">
    <property type="entry name" value="EmrE-like"/>
</dbReference>
<keyword evidence="1" id="KW-1133">Transmembrane helix</keyword>
<feature type="transmembrane region" description="Helical" evidence="1">
    <location>
        <begin position="262"/>
        <end position="282"/>
    </location>
</feature>
<dbReference type="Proteomes" id="UP001642409">
    <property type="component" value="Unassembled WGS sequence"/>
</dbReference>
<accession>A0AA86QRI5</accession>
<feature type="transmembrane region" description="Helical" evidence="1">
    <location>
        <begin position="189"/>
        <end position="210"/>
    </location>
</feature>
<dbReference type="EMBL" id="CAXDID020000354">
    <property type="protein sequence ID" value="CAL6081697.1"/>
    <property type="molecule type" value="Genomic_DNA"/>
</dbReference>
<organism evidence="2">
    <name type="scientific">Hexamita inflata</name>
    <dbReference type="NCBI Taxonomy" id="28002"/>
    <lineage>
        <taxon>Eukaryota</taxon>
        <taxon>Metamonada</taxon>
        <taxon>Diplomonadida</taxon>
        <taxon>Hexamitidae</taxon>
        <taxon>Hexamitinae</taxon>
        <taxon>Hexamita</taxon>
    </lineage>
</organism>
<dbReference type="GO" id="GO:0016020">
    <property type="term" value="C:membrane"/>
    <property type="evidence" value="ECO:0007669"/>
    <property type="project" value="TreeGrafter"/>
</dbReference>